<evidence type="ECO:0000256" key="3">
    <source>
        <dbReference type="ARBA" id="ARBA00022449"/>
    </source>
</evidence>
<keyword evidence="12" id="KW-1185">Reference proteome</keyword>
<gene>
    <name evidence="11" type="ORF">C7P63_02070</name>
</gene>
<keyword evidence="2" id="KW-0813">Transport</keyword>
<feature type="transmembrane region" description="Helical" evidence="9">
    <location>
        <begin position="340"/>
        <end position="365"/>
    </location>
</feature>
<protein>
    <submittedName>
        <fullName evidence="11">Sodium:proton antiporter</fullName>
    </submittedName>
</protein>
<keyword evidence="3" id="KW-0050">Antiport</keyword>
<keyword evidence="7 9" id="KW-0472">Membrane</keyword>
<dbReference type="Pfam" id="PF03553">
    <property type="entry name" value="Na_H_antiporter"/>
    <property type="match status" value="1"/>
</dbReference>
<accession>A0A429Z847</accession>
<dbReference type="OrthoDB" id="9762978at2"/>
<dbReference type="RefSeq" id="WP_125942499.1">
    <property type="nucleotide sequence ID" value="NZ_PXZH01000001.1"/>
</dbReference>
<reference evidence="11 12" key="1">
    <citation type="submission" date="2018-03" db="EMBL/GenBank/DDBJ databases">
        <authorList>
            <person name="Gulvik C.A."/>
        </authorList>
    </citation>
    <scope>NUCLEOTIDE SEQUENCE [LARGE SCALE GENOMIC DNA]</scope>
    <source>
        <strain evidence="11 12">JCM 31581</strain>
    </source>
</reference>
<organism evidence="11 12">
    <name type="scientific">Vagococcus humatus</name>
    <dbReference type="NCBI Taxonomy" id="1889241"/>
    <lineage>
        <taxon>Bacteria</taxon>
        <taxon>Bacillati</taxon>
        <taxon>Bacillota</taxon>
        <taxon>Bacilli</taxon>
        <taxon>Lactobacillales</taxon>
        <taxon>Enterococcaceae</taxon>
        <taxon>Vagococcus</taxon>
    </lineage>
</organism>
<dbReference type="GO" id="GO:0005886">
    <property type="term" value="C:plasma membrane"/>
    <property type="evidence" value="ECO:0007669"/>
    <property type="project" value="UniProtKB-SubCell"/>
</dbReference>
<dbReference type="InterPro" id="IPR018461">
    <property type="entry name" value="Na/H_Antiport_NhaC-like_C"/>
</dbReference>
<feature type="transmembrane region" description="Helical" evidence="9">
    <location>
        <begin position="12"/>
        <end position="28"/>
    </location>
</feature>
<sequence>METKVTYKEGVILLIVILLTMGSSIIYWKLPAHIGILAAICLLVGWMISKSYTWDDLHEGIISGVTPGIIPILLFMLIGALISMWIACGTIPTIMVYGFSMVSPRFFLGAVFLLCGVIGAAVGSSFTTISTVGVAFVGMGSMLGFGLGPVAGAVVSGAFLGNVLSPLSDTANLAAATAQVDLFAHLKQVLKTSGLASMMSFVFFIVIGSHTGNNVQLEEVTQLKATLLTHYSITPVVLLPVLLLFVCAIKKVPAIPALLLNNLVSIILLKIYHPRLTLPVLGKWLQEGYVSRTGNKMVDHLLSRGGIQSMMWSVSLILLALSLGGLLIKTGILDIILQEIEGILTTPMALITLTALTAIGVNLLIGEQYLSIILPGEAYKHRFKHLDIPLVYLSRTLCDAGSTVNPLVPWGVSAVFITGALGVPTSNYFPYAIFCYLLPLITLVSSFSVNKQFVISERR</sequence>
<evidence type="ECO:0000256" key="7">
    <source>
        <dbReference type="ARBA" id="ARBA00023136"/>
    </source>
</evidence>
<proteinExistence type="inferred from homology"/>
<evidence type="ECO:0000256" key="8">
    <source>
        <dbReference type="ARBA" id="ARBA00038435"/>
    </source>
</evidence>
<evidence type="ECO:0000256" key="2">
    <source>
        <dbReference type="ARBA" id="ARBA00022448"/>
    </source>
</evidence>
<dbReference type="PANTHER" id="PTHR33451:SF6">
    <property type="entry name" value="NA(+)_H(+) ANTIPORTER NHAC"/>
    <property type="match status" value="1"/>
</dbReference>
<comment type="similarity">
    <text evidence="8">Belongs to the NhaC Na(+)/H(+) (TC 2.A.35) antiporter family.</text>
</comment>
<dbReference type="EMBL" id="PXZH01000001">
    <property type="protein sequence ID" value="RST89887.1"/>
    <property type="molecule type" value="Genomic_DNA"/>
</dbReference>
<feature type="transmembrane region" description="Helical" evidence="9">
    <location>
        <begin position="310"/>
        <end position="328"/>
    </location>
</feature>
<comment type="caution">
    <text evidence="11">The sequence shown here is derived from an EMBL/GenBank/DDBJ whole genome shotgun (WGS) entry which is preliminary data.</text>
</comment>
<dbReference type="GO" id="GO:0015297">
    <property type="term" value="F:antiporter activity"/>
    <property type="evidence" value="ECO:0007669"/>
    <property type="project" value="UniProtKB-KW"/>
</dbReference>
<keyword evidence="6 9" id="KW-1133">Transmembrane helix</keyword>
<feature type="transmembrane region" description="Helical" evidence="9">
    <location>
        <begin position="132"/>
        <end position="160"/>
    </location>
</feature>
<keyword evidence="4" id="KW-1003">Cell membrane</keyword>
<evidence type="ECO:0000313" key="11">
    <source>
        <dbReference type="EMBL" id="RST89887.1"/>
    </source>
</evidence>
<dbReference type="InterPro" id="IPR052180">
    <property type="entry name" value="NhaC_Na-H+_Antiporter"/>
</dbReference>
<comment type="subcellular location">
    <subcellularLocation>
        <location evidence="1">Cell membrane</location>
        <topology evidence="1">Multi-pass membrane protein</topology>
    </subcellularLocation>
</comment>
<dbReference type="Proteomes" id="UP000277864">
    <property type="component" value="Unassembled WGS sequence"/>
</dbReference>
<evidence type="ECO:0000259" key="10">
    <source>
        <dbReference type="Pfam" id="PF03553"/>
    </source>
</evidence>
<evidence type="ECO:0000256" key="5">
    <source>
        <dbReference type="ARBA" id="ARBA00022692"/>
    </source>
</evidence>
<name>A0A429Z847_9ENTE</name>
<evidence type="ECO:0000256" key="4">
    <source>
        <dbReference type="ARBA" id="ARBA00022475"/>
    </source>
</evidence>
<feature type="domain" description="Na+/H+ antiporter NhaC-like C-terminal" evidence="10">
    <location>
        <begin position="157"/>
        <end position="443"/>
    </location>
</feature>
<feature type="transmembrane region" description="Helical" evidence="9">
    <location>
        <begin position="189"/>
        <end position="208"/>
    </location>
</feature>
<dbReference type="PANTHER" id="PTHR33451">
    <property type="entry name" value="MALATE-2H(+)/NA(+)-LACTATE ANTIPORTER"/>
    <property type="match status" value="1"/>
</dbReference>
<keyword evidence="5 9" id="KW-0812">Transmembrane</keyword>
<feature type="transmembrane region" description="Helical" evidence="9">
    <location>
        <begin position="35"/>
        <end position="52"/>
    </location>
</feature>
<feature type="transmembrane region" description="Helical" evidence="9">
    <location>
        <begin position="72"/>
        <end position="99"/>
    </location>
</feature>
<feature type="transmembrane region" description="Helical" evidence="9">
    <location>
        <begin position="428"/>
        <end position="449"/>
    </location>
</feature>
<dbReference type="AlphaFoldDB" id="A0A429Z847"/>
<evidence type="ECO:0000313" key="12">
    <source>
        <dbReference type="Proteomes" id="UP000277864"/>
    </source>
</evidence>
<feature type="transmembrane region" description="Helical" evidence="9">
    <location>
        <begin position="106"/>
        <end position="126"/>
    </location>
</feature>
<evidence type="ECO:0000256" key="6">
    <source>
        <dbReference type="ARBA" id="ARBA00022989"/>
    </source>
</evidence>
<evidence type="ECO:0000256" key="1">
    <source>
        <dbReference type="ARBA" id="ARBA00004651"/>
    </source>
</evidence>
<evidence type="ECO:0000256" key="9">
    <source>
        <dbReference type="SAM" id="Phobius"/>
    </source>
</evidence>
<feature type="transmembrane region" description="Helical" evidence="9">
    <location>
        <begin position="228"/>
        <end position="247"/>
    </location>
</feature>